<name>A0A834LCE5_RHOSS</name>
<evidence type="ECO:0008006" key="12">
    <source>
        <dbReference type="Google" id="ProtNLM"/>
    </source>
</evidence>
<dbReference type="Pfam" id="PF00657">
    <property type="entry name" value="Lipase_GDSL"/>
    <property type="match status" value="2"/>
</dbReference>
<comment type="caution">
    <text evidence="10">The sequence shown here is derived from an EMBL/GenBank/DDBJ whole genome shotgun (WGS) entry which is preliminary data.</text>
</comment>
<evidence type="ECO:0000256" key="4">
    <source>
        <dbReference type="ARBA" id="ARBA00022729"/>
    </source>
</evidence>
<dbReference type="GO" id="GO:0005576">
    <property type="term" value="C:extracellular region"/>
    <property type="evidence" value="ECO:0007669"/>
    <property type="project" value="UniProtKB-SubCell"/>
</dbReference>
<keyword evidence="8" id="KW-0175">Coiled coil</keyword>
<feature type="coiled-coil region" evidence="8">
    <location>
        <begin position="153"/>
        <end position="180"/>
    </location>
</feature>
<dbReference type="Gene3D" id="3.40.50.1110">
    <property type="entry name" value="SGNH hydrolase"/>
    <property type="match status" value="1"/>
</dbReference>
<keyword evidence="6" id="KW-0442">Lipid degradation</keyword>
<dbReference type="SUPFAM" id="SSF52266">
    <property type="entry name" value="SGNH hydrolase"/>
    <property type="match status" value="1"/>
</dbReference>
<keyword evidence="9" id="KW-0472">Membrane</keyword>
<protein>
    <recommendedName>
        <fullName evidence="12">GDSL esterase/lipase</fullName>
    </recommendedName>
</protein>
<keyword evidence="3" id="KW-0964">Secreted</keyword>
<evidence type="ECO:0000256" key="9">
    <source>
        <dbReference type="SAM" id="Phobius"/>
    </source>
</evidence>
<evidence type="ECO:0000256" key="1">
    <source>
        <dbReference type="ARBA" id="ARBA00004613"/>
    </source>
</evidence>
<evidence type="ECO:0000256" key="6">
    <source>
        <dbReference type="ARBA" id="ARBA00022963"/>
    </source>
</evidence>
<dbReference type="AlphaFoldDB" id="A0A834LCE5"/>
<dbReference type="InterPro" id="IPR035669">
    <property type="entry name" value="SGNH_plant_lipase-like"/>
</dbReference>
<accession>A0A834LCE5</accession>
<keyword evidence="5" id="KW-0378">Hydrolase</keyword>
<comment type="subcellular location">
    <subcellularLocation>
        <location evidence="1">Secreted</location>
    </subcellularLocation>
</comment>
<reference evidence="10" key="1">
    <citation type="submission" date="2019-11" db="EMBL/GenBank/DDBJ databases">
        <authorList>
            <person name="Liu Y."/>
            <person name="Hou J."/>
            <person name="Li T.-Q."/>
            <person name="Guan C.-H."/>
            <person name="Wu X."/>
            <person name="Wu H.-Z."/>
            <person name="Ling F."/>
            <person name="Zhang R."/>
            <person name="Shi X.-G."/>
            <person name="Ren J.-P."/>
            <person name="Chen E.-F."/>
            <person name="Sun J.-M."/>
        </authorList>
    </citation>
    <scope>NUCLEOTIDE SEQUENCE</scope>
    <source>
        <strain evidence="10">Adult_tree_wgs_1</strain>
        <tissue evidence="10">Leaves</tissue>
    </source>
</reference>
<dbReference type="PANTHER" id="PTHR45650">
    <property type="entry name" value="GDSL-LIKE LIPASE/ACYLHYDROLASE-RELATED"/>
    <property type="match status" value="1"/>
</dbReference>
<evidence type="ECO:0000256" key="7">
    <source>
        <dbReference type="ARBA" id="ARBA00023098"/>
    </source>
</evidence>
<dbReference type="InterPro" id="IPR001087">
    <property type="entry name" value="GDSL"/>
</dbReference>
<proteinExistence type="inferred from homology"/>
<organism evidence="10 11">
    <name type="scientific">Rhododendron simsii</name>
    <name type="common">Sims's rhododendron</name>
    <dbReference type="NCBI Taxonomy" id="118357"/>
    <lineage>
        <taxon>Eukaryota</taxon>
        <taxon>Viridiplantae</taxon>
        <taxon>Streptophyta</taxon>
        <taxon>Embryophyta</taxon>
        <taxon>Tracheophyta</taxon>
        <taxon>Spermatophyta</taxon>
        <taxon>Magnoliopsida</taxon>
        <taxon>eudicotyledons</taxon>
        <taxon>Gunneridae</taxon>
        <taxon>Pentapetalae</taxon>
        <taxon>asterids</taxon>
        <taxon>Ericales</taxon>
        <taxon>Ericaceae</taxon>
        <taxon>Ericoideae</taxon>
        <taxon>Rhodoreae</taxon>
        <taxon>Rhododendron</taxon>
    </lineage>
</organism>
<sequence length="328" mass="35876">MGAPDSQPVYTMIISLITVIFSCGFNDGVVALVMGTSPPDSPPVSPPSGPEKQFTALFAFGDSITDNGNNNYFLGSLAKANYVPYGVDFEEGPSGRFSNGRTCLDYIGDLIGIPNLPAFANPSATGINILRGVNYASAAAGILDETGQNLGQRFSLSQQVENFEKTLNQLRNNMNMSDEEISHYLSKALVVMTLGSNDYINNYLVPSMYPTSFLYNPKDYADLLIQRYARQILAVFVYGNTYGAFGDILNNPTAYGFKVTDRGCCGVGRNEGQVTCLPFSIPCRERNQYMFWDAFHPTQAAHQILAQRAYTGPPSDCYPINLQQMALL</sequence>
<keyword evidence="9" id="KW-1133">Transmembrane helix</keyword>
<dbReference type="GO" id="GO:0016042">
    <property type="term" value="P:lipid catabolic process"/>
    <property type="evidence" value="ECO:0007669"/>
    <property type="project" value="UniProtKB-KW"/>
</dbReference>
<dbReference type="InterPro" id="IPR036514">
    <property type="entry name" value="SGNH_hydro_sf"/>
</dbReference>
<evidence type="ECO:0000313" key="10">
    <source>
        <dbReference type="EMBL" id="KAF7129900.1"/>
    </source>
</evidence>
<keyword evidence="7" id="KW-0443">Lipid metabolism</keyword>
<keyword evidence="4" id="KW-0732">Signal</keyword>
<feature type="transmembrane region" description="Helical" evidence="9">
    <location>
        <begin position="12"/>
        <end position="34"/>
    </location>
</feature>
<evidence type="ECO:0000256" key="8">
    <source>
        <dbReference type="SAM" id="Coils"/>
    </source>
</evidence>
<evidence type="ECO:0000313" key="11">
    <source>
        <dbReference type="Proteomes" id="UP000626092"/>
    </source>
</evidence>
<evidence type="ECO:0000256" key="5">
    <source>
        <dbReference type="ARBA" id="ARBA00022801"/>
    </source>
</evidence>
<dbReference type="Proteomes" id="UP000626092">
    <property type="component" value="Unassembled WGS sequence"/>
</dbReference>
<dbReference type="EMBL" id="WJXA01000010">
    <property type="protein sequence ID" value="KAF7129900.1"/>
    <property type="molecule type" value="Genomic_DNA"/>
</dbReference>
<dbReference type="CDD" id="cd01837">
    <property type="entry name" value="SGNH_plant_lipase_like"/>
    <property type="match status" value="1"/>
</dbReference>
<keyword evidence="11" id="KW-1185">Reference proteome</keyword>
<dbReference type="PANTHER" id="PTHR45650:SF32">
    <property type="entry name" value="GDSL-LIKE LIPASE_ACYLHYDROLASE"/>
    <property type="match status" value="1"/>
</dbReference>
<dbReference type="OrthoDB" id="1600564at2759"/>
<gene>
    <name evidence="10" type="ORF">RHSIM_Rhsim10G0132600</name>
</gene>
<evidence type="ECO:0000256" key="3">
    <source>
        <dbReference type="ARBA" id="ARBA00022525"/>
    </source>
</evidence>
<comment type="similarity">
    <text evidence="2">Belongs to the 'GDSL' lipolytic enzyme family.</text>
</comment>
<evidence type="ECO:0000256" key="2">
    <source>
        <dbReference type="ARBA" id="ARBA00008668"/>
    </source>
</evidence>
<dbReference type="InterPro" id="IPR051238">
    <property type="entry name" value="GDSL_esterase/lipase"/>
</dbReference>
<keyword evidence="9" id="KW-0812">Transmembrane</keyword>
<dbReference type="GO" id="GO:0016788">
    <property type="term" value="F:hydrolase activity, acting on ester bonds"/>
    <property type="evidence" value="ECO:0007669"/>
    <property type="project" value="InterPro"/>
</dbReference>